<evidence type="ECO:0000256" key="1">
    <source>
        <dbReference type="SAM" id="MobiDB-lite"/>
    </source>
</evidence>
<dbReference type="EMBL" id="PDUG01000005">
    <property type="protein sequence ID" value="PIC22551.1"/>
    <property type="molecule type" value="Genomic_DNA"/>
</dbReference>
<dbReference type="AlphaFoldDB" id="A0A2G5T613"/>
<name>A0A2G5T613_9PELO</name>
<protein>
    <recommendedName>
        <fullName evidence="2">F-box domain-containing protein</fullName>
    </recommendedName>
</protein>
<sequence length="373" mass="42789">MSLTSHPISRMPINLLKMPSLIGEMVVTELDYQEIFLLSLCSRRSWSLVKKARITVPKLTFHSEKCDTFVIGVKTNMMRWSYVTSVKHVPKLNLGGVADVKPGIDYKATIVSWYEDDPDYDEEDPGSDEEDPGHGPSFRHRIECADEPMTIQKETQDHINSIFHYSGPYELYLSTKCKGQLPNIKNVEDIEIEHDTVDTEFLTSVLTKYPDTQSLSVVSNIIGGLPEDSPFFQVQNVYVASQCGPEYFQNFVGRNMFLEGVTVTEQDLIQLLQKWISDEAYHNLETLSIIVEHPLLINADLIRQAIEFEEYDPNEPEKRPKNFVMDAPFISNCAKEEYRLRSEDFVEIKRIADGKRAFLYCDPTQLDFLVPKV</sequence>
<dbReference type="InterPro" id="IPR001810">
    <property type="entry name" value="F-box_dom"/>
</dbReference>
<evidence type="ECO:0000313" key="4">
    <source>
        <dbReference type="Proteomes" id="UP000230233"/>
    </source>
</evidence>
<dbReference type="PANTHER" id="PTHR21503">
    <property type="entry name" value="F-BOX-CONTAINING HYPOTHETICAL PROTEIN C.ELEGANS"/>
    <property type="match status" value="1"/>
</dbReference>
<dbReference type="Proteomes" id="UP000230233">
    <property type="component" value="Chromosome V"/>
</dbReference>
<dbReference type="PANTHER" id="PTHR21503:SF8">
    <property type="entry name" value="F-BOX ASSOCIATED DOMAIN-CONTAINING PROTEIN-RELATED"/>
    <property type="match status" value="1"/>
</dbReference>
<organism evidence="3 4">
    <name type="scientific">Caenorhabditis nigoni</name>
    <dbReference type="NCBI Taxonomy" id="1611254"/>
    <lineage>
        <taxon>Eukaryota</taxon>
        <taxon>Metazoa</taxon>
        <taxon>Ecdysozoa</taxon>
        <taxon>Nematoda</taxon>
        <taxon>Chromadorea</taxon>
        <taxon>Rhabditida</taxon>
        <taxon>Rhabditina</taxon>
        <taxon>Rhabditomorpha</taxon>
        <taxon>Rhabditoidea</taxon>
        <taxon>Rhabditidae</taxon>
        <taxon>Peloderinae</taxon>
        <taxon>Caenorhabditis</taxon>
    </lineage>
</organism>
<dbReference type="OrthoDB" id="5904264at2759"/>
<dbReference type="PROSITE" id="PS50181">
    <property type="entry name" value="FBOX"/>
    <property type="match status" value="1"/>
</dbReference>
<gene>
    <name evidence="3" type="primary">Cnig_chr_V.g16565</name>
    <name evidence="3" type="ORF">B9Z55_016565</name>
</gene>
<evidence type="ECO:0000259" key="2">
    <source>
        <dbReference type="PROSITE" id="PS50181"/>
    </source>
</evidence>
<evidence type="ECO:0000313" key="3">
    <source>
        <dbReference type="EMBL" id="PIC22551.1"/>
    </source>
</evidence>
<feature type="domain" description="F-box" evidence="2">
    <location>
        <begin position="12"/>
        <end position="59"/>
    </location>
</feature>
<reference evidence="4" key="1">
    <citation type="submission" date="2017-10" db="EMBL/GenBank/DDBJ databases">
        <title>Rapid genome shrinkage in a self-fertile nematode reveals novel sperm competition proteins.</title>
        <authorList>
            <person name="Yin D."/>
            <person name="Schwarz E.M."/>
            <person name="Thomas C.G."/>
            <person name="Felde R.L."/>
            <person name="Korf I.F."/>
            <person name="Cutter A.D."/>
            <person name="Schartner C.M."/>
            <person name="Ralston E.J."/>
            <person name="Meyer B.J."/>
            <person name="Haag E.S."/>
        </authorList>
    </citation>
    <scope>NUCLEOTIDE SEQUENCE [LARGE SCALE GENOMIC DNA]</scope>
    <source>
        <strain evidence="4">JU1422</strain>
    </source>
</reference>
<feature type="compositionally biased region" description="Acidic residues" evidence="1">
    <location>
        <begin position="117"/>
        <end position="131"/>
    </location>
</feature>
<feature type="region of interest" description="Disordered" evidence="1">
    <location>
        <begin position="117"/>
        <end position="139"/>
    </location>
</feature>
<proteinExistence type="predicted"/>
<keyword evidence="4" id="KW-1185">Reference proteome</keyword>
<comment type="caution">
    <text evidence="3">The sequence shown here is derived from an EMBL/GenBank/DDBJ whole genome shotgun (WGS) entry which is preliminary data.</text>
</comment>
<accession>A0A2G5T613</accession>